<dbReference type="KEGG" id="sbi:8066345"/>
<evidence type="ECO:0000256" key="1">
    <source>
        <dbReference type="SAM" id="MobiDB-lite"/>
    </source>
</evidence>
<feature type="region of interest" description="Disordered" evidence="1">
    <location>
        <begin position="540"/>
        <end position="594"/>
    </location>
</feature>
<protein>
    <recommendedName>
        <fullName evidence="2">Replication protein A 70 kDa DNA-binding subunit B/D first OB fold domain-containing protein</fullName>
    </recommendedName>
</protein>
<dbReference type="Proteomes" id="UP000000768">
    <property type="component" value="Chromosome 8"/>
</dbReference>
<dbReference type="AlphaFoldDB" id="C5YPL4"/>
<accession>C5YPL4</accession>
<dbReference type="SUPFAM" id="SSF50249">
    <property type="entry name" value="Nucleic acid-binding proteins"/>
    <property type="match status" value="3"/>
</dbReference>
<dbReference type="Pfam" id="PF02721">
    <property type="entry name" value="DUF223"/>
    <property type="match status" value="1"/>
</dbReference>
<dbReference type="Gramene" id="EES16139">
    <property type="protein sequence ID" value="EES16139"/>
    <property type="gene ID" value="SORBI_3008G125300"/>
</dbReference>
<feature type="region of interest" description="Disordered" evidence="1">
    <location>
        <begin position="449"/>
        <end position="478"/>
    </location>
</feature>
<feature type="domain" description="Replication protein A 70 kDa DNA-binding subunit B/D first OB fold" evidence="2">
    <location>
        <begin position="17"/>
        <end position="85"/>
    </location>
</feature>
<gene>
    <name evidence="3" type="ORF">SORBI_3008G125300</name>
</gene>
<dbReference type="InterPro" id="IPR003871">
    <property type="entry name" value="RFA1B/D_OB_1st"/>
</dbReference>
<sequence length="594" mass="67152">MRRWIHDGNEPGGAVRYIAFVLADEKGESIYAQVLPSQVQKLGDLLQMGGTYIIAKFNVRASKTSYIPFEKKLMIEFTGFTTVSQVQDPADTFPAYVYNLTPFSNINPVGAAATKFIDILGIITAVENARIIPEERVATIREITIRNINDEELKVTLWENRAKEFKVPIISASENPYSIVVLFVGCLPTTLHNIIQVYGGNPCQWYFNPDIKEAQPLYNRLKLSPVPVRMPLSDTIGDSNEVQPIIIEHKTLDELNKIYPYEFPTTGYKCTVTITAIHESPRWWYVGCAKCGKAPDIEMIPFRCSRCYFKDSKPLYKLSFSAKDDTAEANFFGYDEESRRIIRRNIDFMLRQARTTEGLPQHLMNLITRKYTFVVGLTNSSFNEMENRTYLVKRIAFDFHEQAYITSRFTLTAKPQQPHHSLPPVSPTGNLLQPTQQTIGVQPTVDIASPATASTPAPPIVADDTPEKQPDNSTQANRKLIPKALLPSLNTIGKETNDACTIDKATAVLDQSFKTRSDDILLKTMCPTSHDKTEKEALQELYEHKEPNPQSQEKHKETQKPTSSVQAMKRSRPSEATIQENDEIIESSLHKIRK</sequence>
<dbReference type="InParanoid" id="C5YPL4"/>
<dbReference type="CDD" id="cd04476">
    <property type="entry name" value="RPA1_DBD_C"/>
    <property type="match status" value="1"/>
</dbReference>
<keyword evidence="4" id="KW-1185">Reference proteome</keyword>
<dbReference type="InterPro" id="IPR047192">
    <property type="entry name" value="Euk_RPA1_DBD_C"/>
</dbReference>
<organism evidence="3 4">
    <name type="scientific">Sorghum bicolor</name>
    <name type="common">Sorghum</name>
    <name type="synonym">Sorghum vulgare</name>
    <dbReference type="NCBI Taxonomy" id="4558"/>
    <lineage>
        <taxon>Eukaryota</taxon>
        <taxon>Viridiplantae</taxon>
        <taxon>Streptophyta</taxon>
        <taxon>Embryophyta</taxon>
        <taxon>Tracheophyta</taxon>
        <taxon>Spermatophyta</taxon>
        <taxon>Magnoliopsida</taxon>
        <taxon>Liliopsida</taxon>
        <taxon>Poales</taxon>
        <taxon>Poaceae</taxon>
        <taxon>PACMAD clade</taxon>
        <taxon>Panicoideae</taxon>
        <taxon>Andropogonodae</taxon>
        <taxon>Andropogoneae</taxon>
        <taxon>Sorghinae</taxon>
        <taxon>Sorghum</taxon>
    </lineage>
</organism>
<dbReference type="OMA" id="NEMENRT"/>
<evidence type="ECO:0000313" key="3">
    <source>
        <dbReference type="EMBL" id="EES16139.2"/>
    </source>
</evidence>
<dbReference type="HOGENOM" id="CLU_027030_0_0_1"/>
<name>C5YPL4_SORBI</name>
<evidence type="ECO:0000259" key="2">
    <source>
        <dbReference type="Pfam" id="PF02721"/>
    </source>
</evidence>
<feature type="compositionally biased region" description="Basic and acidic residues" evidence="1">
    <location>
        <begin position="540"/>
        <end position="559"/>
    </location>
</feature>
<dbReference type="Gene3D" id="2.40.50.140">
    <property type="entry name" value="Nucleic acid-binding proteins"/>
    <property type="match status" value="3"/>
</dbReference>
<evidence type="ECO:0000313" key="4">
    <source>
        <dbReference type="Proteomes" id="UP000000768"/>
    </source>
</evidence>
<reference evidence="3 4" key="1">
    <citation type="journal article" date="2009" name="Nature">
        <title>The Sorghum bicolor genome and the diversification of grasses.</title>
        <authorList>
            <person name="Paterson A.H."/>
            <person name="Bowers J.E."/>
            <person name="Bruggmann R."/>
            <person name="Dubchak I."/>
            <person name="Grimwood J."/>
            <person name="Gundlach H."/>
            <person name="Haberer G."/>
            <person name="Hellsten U."/>
            <person name="Mitros T."/>
            <person name="Poliakov A."/>
            <person name="Schmutz J."/>
            <person name="Spannagl M."/>
            <person name="Tang H."/>
            <person name="Wang X."/>
            <person name="Wicker T."/>
            <person name="Bharti A.K."/>
            <person name="Chapman J."/>
            <person name="Feltus F.A."/>
            <person name="Gowik U."/>
            <person name="Grigoriev I.V."/>
            <person name="Lyons E."/>
            <person name="Maher C.A."/>
            <person name="Martis M."/>
            <person name="Narechania A."/>
            <person name="Otillar R.P."/>
            <person name="Penning B.W."/>
            <person name="Salamov A.A."/>
            <person name="Wang Y."/>
            <person name="Zhang L."/>
            <person name="Carpita N.C."/>
            <person name="Freeling M."/>
            <person name="Gingle A.R."/>
            <person name="Hash C.T."/>
            <person name="Keller B."/>
            <person name="Klein P."/>
            <person name="Kresovich S."/>
            <person name="McCann M.C."/>
            <person name="Ming R."/>
            <person name="Peterson D.G."/>
            <person name="Mehboob-ur-Rahman"/>
            <person name="Ware D."/>
            <person name="Westhoff P."/>
            <person name="Mayer K.F."/>
            <person name="Messing J."/>
            <person name="Rokhsar D.S."/>
        </authorList>
    </citation>
    <scope>NUCLEOTIDE SEQUENCE [LARGE SCALE GENOMIC DNA]</scope>
    <source>
        <strain evidence="4">cv. BTx623</strain>
    </source>
</reference>
<dbReference type="EMBL" id="CM000767">
    <property type="protein sequence ID" value="EES16139.2"/>
    <property type="molecule type" value="Genomic_DNA"/>
</dbReference>
<dbReference type="PANTHER" id="PTHR47165:SF3">
    <property type="entry name" value="RETROTRANSPOSON-LIKE PROTEIN"/>
    <property type="match status" value="1"/>
</dbReference>
<dbReference type="PANTHER" id="PTHR47165">
    <property type="entry name" value="OS03G0429900 PROTEIN"/>
    <property type="match status" value="1"/>
</dbReference>
<proteinExistence type="predicted"/>
<dbReference type="CDD" id="cd04480">
    <property type="entry name" value="RPA1_DBD_A_like"/>
    <property type="match status" value="1"/>
</dbReference>
<dbReference type="CDD" id="cd04481">
    <property type="entry name" value="RPA1_DBD_B_like"/>
    <property type="match status" value="1"/>
</dbReference>
<dbReference type="InterPro" id="IPR012340">
    <property type="entry name" value="NA-bd_OB-fold"/>
</dbReference>
<reference evidence="4" key="2">
    <citation type="journal article" date="2018" name="Plant J.">
        <title>The Sorghum bicolor reference genome: improved assembly, gene annotations, a transcriptome atlas, and signatures of genome organization.</title>
        <authorList>
            <person name="McCormick R.F."/>
            <person name="Truong S.K."/>
            <person name="Sreedasyam A."/>
            <person name="Jenkins J."/>
            <person name="Shu S."/>
            <person name="Sims D."/>
            <person name="Kennedy M."/>
            <person name="Amirebrahimi M."/>
            <person name="Weers B.D."/>
            <person name="McKinley B."/>
            <person name="Mattison A."/>
            <person name="Morishige D.T."/>
            <person name="Grimwood J."/>
            <person name="Schmutz J."/>
            <person name="Mullet J.E."/>
        </authorList>
    </citation>
    <scope>NUCLEOTIDE SEQUENCE [LARGE SCALE GENOMIC DNA]</scope>
    <source>
        <strain evidence="4">cv. BTx623</strain>
    </source>
</reference>